<accession>A0ABW8D8Q8</accession>
<dbReference type="EMBL" id="JBGORX010000001">
    <property type="protein sequence ID" value="MFJ1268366.1"/>
    <property type="molecule type" value="Genomic_DNA"/>
</dbReference>
<protein>
    <submittedName>
        <fullName evidence="1">Group III truncated hemoglobin</fullName>
    </submittedName>
</protein>
<dbReference type="SUPFAM" id="SSF46458">
    <property type="entry name" value="Globin-like"/>
    <property type="match status" value="1"/>
</dbReference>
<dbReference type="Gene3D" id="1.10.490.10">
    <property type="entry name" value="Globins"/>
    <property type="match status" value="1"/>
</dbReference>
<dbReference type="InterPro" id="IPR012292">
    <property type="entry name" value="Globin/Proto"/>
</dbReference>
<dbReference type="CDD" id="cd08916">
    <property type="entry name" value="TrHb3_P"/>
    <property type="match status" value="1"/>
</dbReference>
<dbReference type="RefSeq" id="WP_400187172.1">
    <property type="nucleotide sequence ID" value="NZ_JBGORX010000001.1"/>
</dbReference>
<name>A0ABW8D8Q8_9GAMM</name>
<evidence type="ECO:0000313" key="2">
    <source>
        <dbReference type="Proteomes" id="UP001615550"/>
    </source>
</evidence>
<organism evidence="1 2">
    <name type="scientific">Legionella lytica</name>
    <dbReference type="NCBI Taxonomy" id="96232"/>
    <lineage>
        <taxon>Bacteria</taxon>
        <taxon>Pseudomonadati</taxon>
        <taxon>Pseudomonadota</taxon>
        <taxon>Gammaproteobacteria</taxon>
        <taxon>Legionellales</taxon>
        <taxon>Legionellaceae</taxon>
        <taxon>Legionella</taxon>
    </lineage>
</organism>
<keyword evidence="2" id="KW-1185">Reference proteome</keyword>
<proteinExistence type="predicted"/>
<dbReference type="Proteomes" id="UP001615550">
    <property type="component" value="Unassembled WGS sequence"/>
</dbReference>
<sequence length="124" mass="14625">MSTLTKTHIETLVTHFYQKVQADEMLGPVFNEVAHVNWDEHIPRLCQFWNSVMLKTNEYHGNAYQKHVVLKELTQIQETHFIRWLNLFQHAAQNHLPKEAAEEITQRANLIAESLKFGMLKKEE</sequence>
<gene>
    <name evidence="1" type="ORF">ACD661_07340</name>
</gene>
<evidence type="ECO:0000313" key="1">
    <source>
        <dbReference type="EMBL" id="MFJ1268366.1"/>
    </source>
</evidence>
<reference evidence="1 2" key="1">
    <citation type="submission" date="2024-08" db="EMBL/GenBank/DDBJ databases">
        <title>Draft Genome Sequence of Legionella lytica strain DSB2004, Isolated From a Fire Sprinkler System.</title>
        <authorList>
            <person name="Everhart A.D."/>
            <person name="Kidane D.T."/>
            <person name="Farone A.L."/>
            <person name="Farone M.B."/>
        </authorList>
    </citation>
    <scope>NUCLEOTIDE SEQUENCE [LARGE SCALE GENOMIC DNA]</scope>
    <source>
        <strain evidence="1 2">DSB2004</strain>
    </source>
</reference>
<dbReference type="InterPro" id="IPR009050">
    <property type="entry name" value="Globin-like_sf"/>
</dbReference>
<comment type="caution">
    <text evidence="1">The sequence shown here is derived from an EMBL/GenBank/DDBJ whole genome shotgun (WGS) entry which is preliminary data.</text>
</comment>